<name>M7YBR1_9BACT</name>
<accession>M7YBR1</accession>
<reference evidence="1" key="1">
    <citation type="submission" date="2013-01" db="EMBL/GenBank/DDBJ databases">
        <title>Genome assembly of Mariniradius saccharolyticus AK6.</title>
        <authorList>
            <person name="Vaidya B."/>
            <person name="Khatri I."/>
            <person name="Tanuku N.R.S."/>
            <person name="Subramanian S."/>
            <person name="Pinnaka A."/>
        </authorList>
    </citation>
    <scope>NUCLEOTIDE SEQUENCE [LARGE SCALE GENOMIC DNA]</scope>
    <source>
        <strain evidence="1">AK6</strain>
    </source>
</reference>
<proteinExistence type="predicted"/>
<gene>
    <name evidence="1" type="ORF">C943_03313</name>
</gene>
<evidence type="ECO:0000313" key="1">
    <source>
        <dbReference type="EMBL" id="EMS34626.1"/>
    </source>
</evidence>
<organism evidence="1 2">
    <name type="scientific">Mariniradius saccharolyticus AK6</name>
    <dbReference type="NCBI Taxonomy" id="1239962"/>
    <lineage>
        <taxon>Bacteria</taxon>
        <taxon>Pseudomonadati</taxon>
        <taxon>Bacteroidota</taxon>
        <taxon>Cytophagia</taxon>
        <taxon>Cytophagales</taxon>
        <taxon>Cyclobacteriaceae</taxon>
        <taxon>Mariniradius</taxon>
    </lineage>
</organism>
<dbReference type="OrthoDB" id="9993147at2"/>
<keyword evidence="2" id="KW-1185">Reference proteome</keyword>
<dbReference type="Proteomes" id="UP000010953">
    <property type="component" value="Unassembled WGS sequence"/>
</dbReference>
<protein>
    <submittedName>
        <fullName evidence="1">Uncharacterized protein</fullName>
    </submittedName>
</protein>
<dbReference type="RefSeq" id="WP_008624163.1">
    <property type="nucleotide sequence ID" value="NZ_AMZY02000005.1"/>
</dbReference>
<dbReference type="InParanoid" id="M7YBR1"/>
<dbReference type="EMBL" id="AMZY02000005">
    <property type="protein sequence ID" value="EMS34626.1"/>
    <property type="molecule type" value="Genomic_DNA"/>
</dbReference>
<evidence type="ECO:0000313" key="2">
    <source>
        <dbReference type="Proteomes" id="UP000010953"/>
    </source>
</evidence>
<sequence>MKEQAKKTAEQTPESAEIQILKDQVAALQALIEAQPKSLEEKIEYFKNKQVLMKRLATLDEYADSLATIVTEVDKESDADPFQTENFTLKVTKKQGYSSENDVLKMRNPKVIAEVIRFALGSIDTKRHELQNQINA</sequence>
<comment type="caution">
    <text evidence="1">The sequence shown here is derived from an EMBL/GenBank/DDBJ whole genome shotgun (WGS) entry which is preliminary data.</text>
</comment>
<dbReference type="AlphaFoldDB" id="M7YBR1"/>